<dbReference type="OMA" id="WFGKGFW"/>
<dbReference type="CDD" id="cd07389">
    <property type="entry name" value="MPP_PhoD"/>
    <property type="match status" value="1"/>
</dbReference>
<dbReference type="Pfam" id="PF19050">
    <property type="entry name" value="PhoD_2"/>
    <property type="match status" value="2"/>
</dbReference>
<dbReference type="PANTHER" id="PTHR46689:SF1">
    <property type="entry name" value="PHOD-LIKE PHOSPHATASE DOMAIN-CONTAINING PROTEIN"/>
    <property type="match status" value="1"/>
</dbReference>
<dbReference type="Gene3D" id="3.60.21.70">
    <property type="entry name" value="PhoD-like phosphatase"/>
    <property type="match status" value="1"/>
</dbReference>
<proteinExistence type="predicted"/>
<protein>
    <recommendedName>
        <fullName evidence="1">PhoD-like phosphatase domain-containing protein</fullName>
    </recommendedName>
</protein>
<dbReference type="EMBL" id="AOGT01001339">
    <property type="protein sequence ID" value="EMG47898.1"/>
    <property type="molecule type" value="Genomic_DNA"/>
</dbReference>
<dbReference type="AlphaFoldDB" id="M3J740"/>
<accession>M3J740</accession>
<evidence type="ECO:0000313" key="2">
    <source>
        <dbReference type="EMBL" id="EMG47898.1"/>
    </source>
</evidence>
<dbReference type="OrthoDB" id="2419400at2759"/>
<name>M3J740_CANMX</name>
<dbReference type="Proteomes" id="UP000011777">
    <property type="component" value="Unassembled WGS sequence"/>
</dbReference>
<sequence>MSSSDIASDWFSPIPIEDYYKINQKSRENVPKQSPEPEILGDLAISCGPMLRLISTWRNDQPIYQASILLVLKDVSSIPSIKYSTGPSEKHSDGSDVKLSHGEFPSTKFYEKDGYSFVRYAIELEMVGYEQKVKYFIDNHYKPNFQFFIPSVSQSMNVVSYSCNGFSLGTDADEYKSSLWLDVLKKHKDQHYHVMLGGGDQIYCDAIKLHSEKLKEWTQLSSHKKKSLQCDDEVVAQFENFYLYHYMGWFGKGYWKGTNSSVLESLFPLASSQIAQVNIFDDHDIIDGFGSYHDTTMASPVFSGVGNVAYKYYMLFQHHTNPEEKIHEDESTTSWILGSKKGPFIKQRNHSVYTRLGKEIGLLGLDCRTERKLKQIVDPSTYKIVFDRLKKEIVKTTGENDVKHLLVMLGVPIFYPRLVWLEWLLTSTAMAPVKKLAQKGVIGKGLVNEFDGDVEVLDDLNDHWCSKHHKAERNKLIKDLMEFGASNGVRITILSGDVHLGCFGRMKSKYHHHPNAHYFLEGKDVEALNEDVLESPEYDPRLIVNVISSAIVNAPPPDAMAGLLNKRSSIHHFNKDTDEDMIPIFIKDVDGSNRDNKQFLNKRNWSDLILASQSVLYKSKVNASEPLRKFPQPVFDDDIENDFLKNKKVDARNCKYPLLEDSLVTTIHFEKSKKDLNSPSVGYEVFIPKLKGKFTLDHAPIKHVDA</sequence>
<feature type="domain" description="PhoD-like phosphatase" evidence="1">
    <location>
        <begin position="431"/>
        <end position="613"/>
    </location>
</feature>
<dbReference type="eggNOG" id="ENOG502QPI0">
    <property type="taxonomic scope" value="Eukaryota"/>
</dbReference>
<dbReference type="InterPro" id="IPR038607">
    <property type="entry name" value="PhoD-like_sf"/>
</dbReference>
<evidence type="ECO:0000259" key="1">
    <source>
        <dbReference type="Pfam" id="PF19050"/>
    </source>
</evidence>
<dbReference type="HOGENOM" id="CLU_000998_3_0_1"/>
<feature type="domain" description="PhoD-like phosphatase" evidence="1">
    <location>
        <begin position="145"/>
        <end position="429"/>
    </location>
</feature>
<keyword evidence="3" id="KW-1185">Reference proteome</keyword>
<reference evidence="2 3" key="1">
    <citation type="submission" date="2013-02" db="EMBL/GenBank/DDBJ databases">
        <title>Genome sequence of Candida maltosa Xu316, a potential industrial strain for xylitol and ethanol production.</title>
        <authorList>
            <person name="Yu J."/>
            <person name="Wang Q."/>
            <person name="Geng X."/>
            <person name="Bao W."/>
            <person name="He P."/>
            <person name="Cai J."/>
        </authorList>
    </citation>
    <scope>NUCLEOTIDE SEQUENCE [LARGE SCALE GENOMIC DNA]</scope>
    <source>
        <strain evidence="3">Xu316</strain>
    </source>
</reference>
<dbReference type="InterPro" id="IPR018946">
    <property type="entry name" value="PhoD-like_MPP"/>
</dbReference>
<evidence type="ECO:0000313" key="3">
    <source>
        <dbReference type="Proteomes" id="UP000011777"/>
    </source>
</evidence>
<gene>
    <name evidence="2" type="ORF">G210_1641</name>
</gene>
<organism evidence="2 3">
    <name type="scientific">Candida maltosa (strain Xu316)</name>
    <name type="common">Yeast</name>
    <dbReference type="NCBI Taxonomy" id="1245528"/>
    <lineage>
        <taxon>Eukaryota</taxon>
        <taxon>Fungi</taxon>
        <taxon>Dikarya</taxon>
        <taxon>Ascomycota</taxon>
        <taxon>Saccharomycotina</taxon>
        <taxon>Pichiomycetes</taxon>
        <taxon>Debaryomycetaceae</taxon>
        <taxon>Candida/Lodderomyces clade</taxon>
        <taxon>Candida</taxon>
    </lineage>
</organism>
<dbReference type="STRING" id="1245528.M3J740"/>
<comment type="caution">
    <text evidence="2">The sequence shown here is derived from an EMBL/GenBank/DDBJ whole genome shotgun (WGS) entry which is preliminary data.</text>
</comment>
<dbReference type="PANTHER" id="PTHR46689">
    <property type="entry name" value="MEMBRANE PROTEIN, PUTATIVE-RELATED"/>
    <property type="match status" value="1"/>
</dbReference>
<dbReference type="InterPro" id="IPR043904">
    <property type="entry name" value="PhoD_2-like"/>
</dbReference>
<dbReference type="GO" id="GO:0016020">
    <property type="term" value="C:membrane"/>
    <property type="evidence" value="ECO:0007669"/>
    <property type="project" value="TreeGrafter"/>
</dbReference>